<feature type="domain" description="Endonuclease/exonuclease/phosphatase" evidence="2">
    <location>
        <begin position="269"/>
        <end position="476"/>
    </location>
</feature>
<dbReference type="OrthoDB" id="10253982at2759"/>
<dbReference type="InterPro" id="IPR036691">
    <property type="entry name" value="Endo/exonu/phosph_ase_sf"/>
</dbReference>
<dbReference type="PANTHER" id="PTHR12121">
    <property type="entry name" value="CARBON CATABOLITE REPRESSOR PROTEIN 4"/>
    <property type="match status" value="1"/>
</dbReference>
<dbReference type="InterPro" id="IPR050410">
    <property type="entry name" value="CCR4/nocturin_mRNA_transcr"/>
</dbReference>
<dbReference type="EMBL" id="KK852498">
    <property type="protein sequence ID" value="KDR22666.1"/>
    <property type="molecule type" value="Genomic_DNA"/>
</dbReference>
<reference evidence="3 4" key="1">
    <citation type="journal article" date="2014" name="Nat. Commun.">
        <title>Molecular traces of alternative social organization in a termite genome.</title>
        <authorList>
            <person name="Terrapon N."/>
            <person name="Li C."/>
            <person name="Robertson H.M."/>
            <person name="Ji L."/>
            <person name="Meng X."/>
            <person name="Booth W."/>
            <person name="Chen Z."/>
            <person name="Childers C.P."/>
            <person name="Glastad K.M."/>
            <person name="Gokhale K."/>
            <person name="Gowin J."/>
            <person name="Gronenberg W."/>
            <person name="Hermansen R.A."/>
            <person name="Hu H."/>
            <person name="Hunt B.G."/>
            <person name="Huylmans A.K."/>
            <person name="Khalil S.M."/>
            <person name="Mitchell R.D."/>
            <person name="Munoz-Torres M.C."/>
            <person name="Mustard J.A."/>
            <person name="Pan H."/>
            <person name="Reese J.T."/>
            <person name="Scharf M.E."/>
            <person name="Sun F."/>
            <person name="Vogel H."/>
            <person name="Xiao J."/>
            <person name="Yang W."/>
            <person name="Yang Z."/>
            <person name="Yang Z."/>
            <person name="Zhou J."/>
            <person name="Zhu J."/>
            <person name="Brent C.S."/>
            <person name="Elsik C.G."/>
            <person name="Goodisman M.A."/>
            <person name="Liberles D.A."/>
            <person name="Roe R.M."/>
            <person name="Vargo E.L."/>
            <person name="Vilcinskas A."/>
            <person name="Wang J."/>
            <person name="Bornberg-Bauer E."/>
            <person name="Korb J."/>
            <person name="Zhang G."/>
            <person name="Liebig J."/>
        </authorList>
    </citation>
    <scope>NUCLEOTIDE SEQUENCE [LARGE SCALE GENOMIC DNA]</scope>
    <source>
        <tissue evidence="3">Whole organism</tissue>
    </source>
</reference>
<evidence type="ECO:0000313" key="3">
    <source>
        <dbReference type="EMBL" id="KDR22666.1"/>
    </source>
</evidence>
<evidence type="ECO:0000256" key="1">
    <source>
        <dbReference type="SAM" id="MobiDB-lite"/>
    </source>
</evidence>
<dbReference type="SUPFAM" id="SSF56219">
    <property type="entry name" value="DNase I-like"/>
    <property type="match status" value="1"/>
</dbReference>
<feature type="region of interest" description="Disordered" evidence="1">
    <location>
        <begin position="216"/>
        <end position="241"/>
    </location>
</feature>
<dbReference type="AlphaFoldDB" id="A0A067RFP6"/>
<dbReference type="PANTHER" id="PTHR12121:SF34">
    <property type="entry name" value="PROTEIN ANGEL"/>
    <property type="match status" value="1"/>
</dbReference>
<dbReference type="Proteomes" id="UP000027135">
    <property type="component" value="Unassembled WGS sequence"/>
</dbReference>
<protein>
    <submittedName>
        <fullName evidence="3">Angel-like protein 2</fullName>
    </submittedName>
</protein>
<name>A0A067RFP6_ZOONE</name>
<organism evidence="3 4">
    <name type="scientific">Zootermopsis nevadensis</name>
    <name type="common">Dampwood termite</name>
    <dbReference type="NCBI Taxonomy" id="136037"/>
    <lineage>
        <taxon>Eukaryota</taxon>
        <taxon>Metazoa</taxon>
        <taxon>Ecdysozoa</taxon>
        <taxon>Arthropoda</taxon>
        <taxon>Hexapoda</taxon>
        <taxon>Insecta</taxon>
        <taxon>Pterygota</taxon>
        <taxon>Neoptera</taxon>
        <taxon>Polyneoptera</taxon>
        <taxon>Dictyoptera</taxon>
        <taxon>Blattodea</taxon>
        <taxon>Blattoidea</taxon>
        <taxon>Termitoidae</taxon>
        <taxon>Termopsidae</taxon>
        <taxon>Zootermopsis</taxon>
    </lineage>
</organism>
<dbReference type="GO" id="GO:0000175">
    <property type="term" value="F:3'-5'-RNA exonuclease activity"/>
    <property type="evidence" value="ECO:0007669"/>
    <property type="project" value="TreeGrafter"/>
</dbReference>
<dbReference type="eggNOG" id="KOG2338">
    <property type="taxonomic scope" value="Eukaryota"/>
</dbReference>
<feature type="region of interest" description="Disordered" evidence="1">
    <location>
        <begin position="73"/>
        <end position="127"/>
    </location>
</feature>
<dbReference type="OMA" id="EYARIGH"/>
<keyword evidence="4" id="KW-1185">Reference proteome</keyword>
<dbReference type="InParanoid" id="A0A067RFP6"/>
<accession>A0A067RFP6</accession>
<dbReference type="InterPro" id="IPR005135">
    <property type="entry name" value="Endo/exonuclease/phosphatase"/>
</dbReference>
<dbReference type="Gene3D" id="3.60.10.10">
    <property type="entry name" value="Endonuclease/exonuclease/phosphatase"/>
    <property type="match status" value="1"/>
</dbReference>
<dbReference type="STRING" id="136037.A0A067RFP6"/>
<gene>
    <name evidence="3" type="ORF">L798_12800</name>
</gene>
<dbReference type="Pfam" id="PF03372">
    <property type="entry name" value="Exo_endo_phos"/>
    <property type="match status" value="1"/>
</dbReference>
<feature type="compositionally biased region" description="Polar residues" evidence="1">
    <location>
        <begin position="112"/>
        <end position="126"/>
    </location>
</feature>
<sequence length="679" mass="77468">MFRFYTSLQCVSDILHYSKRIICDVSELLVINVKGVTLDSKSVIKFHFPNPLSDFLQRENVIMPKSKKVNSNRFKPFQKINSNKKKSDHNKKVSVPKNCPNRFGPEHKKDQTSCSLPQSVESSSENTDSDVLIVFDSKEQGLRDVQQEVIPTDIDKIDVSVITMGNSDSFACGTGLQQNPGGWYCSATTWACSNVQSTCSSELPAVENMVLKSVQPHDGASETGTASTKDWSKRKTMKEKRQWQNTGFGSYFASRQMRSTPFQYIFTIMSYNVLSQDLLQSHWHLYTQHNRSALEWEHRSQLLLSEIKEANADILCLQEVQANQLNTFYSQLEDLGYMGIYKQRTGNNVDGVAIYYKSDMFHLSDHTSVEYYQPDISILDRHNVGLIAKLAVKANPSKHLVVATTHLLFNQNRHDVKMAQTQLLLAEVERFAYESRFGNSTYCPVIITGDMNFQPYTGVYKLLTRGRFQYEGLSSKTLTESLHGQILKKELIPKSLNILNSCQHWGILSSRETGNLSHTEELKFLKTYNTDHQRIMKELNMISKTPKSFEDFVKNAKLEGLEENFKSCIGPSTIPPMPKERFATGQLTHNLNLRSVYKHRKKCRDPAVTTNHGTWITVDYIFYSCLKSEKYKKLVEGSLKLVKKYRLLTASEAESLGPIPNFASPSDHYPLLATFHYSF</sequence>
<feature type="compositionally biased region" description="Basic residues" evidence="1">
    <location>
        <begin position="82"/>
        <end position="94"/>
    </location>
</feature>
<proteinExistence type="predicted"/>
<evidence type="ECO:0000259" key="2">
    <source>
        <dbReference type="Pfam" id="PF03372"/>
    </source>
</evidence>
<evidence type="ECO:0000313" key="4">
    <source>
        <dbReference type="Proteomes" id="UP000027135"/>
    </source>
</evidence>